<evidence type="ECO:0000259" key="2">
    <source>
        <dbReference type="Pfam" id="PF13180"/>
    </source>
</evidence>
<feature type="compositionally biased region" description="Low complexity" evidence="1">
    <location>
        <begin position="55"/>
        <end position="66"/>
    </location>
</feature>
<dbReference type="Gene3D" id="2.30.42.10">
    <property type="match status" value="1"/>
</dbReference>
<evidence type="ECO:0000313" key="4">
    <source>
        <dbReference type="Proteomes" id="UP001501532"/>
    </source>
</evidence>
<keyword evidence="4" id="KW-1185">Reference proteome</keyword>
<reference evidence="4" key="1">
    <citation type="journal article" date="2019" name="Int. J. Syst. Evol. Microbiol.">
        <title>The Global Catalogue of Microorganisms (GCM) 10K type strain sequencing project: providing services to taxonomists for standard genome sequencing and annotation.</title>
        <authorList>
            <consortium name="The Broad Institute Genomics Platform"/>
            <consortium name="The Broad Institute Genome Sequencing Center for Infectious Disease"/>
            <person name="Wu L."/>
            <person name="Ma J."/>
        </authorList>
    </citation>
    <scope>NUCLEOTIDE SEQUENCE [LARGE SCALE GENOMIC DNA]</scope>
    <source>
        <strain evidence="4">JCM 9091</strain>
    </source>
</reference>
<feature type="domain" description="PDZ" evidence="2">
    <location>
        <begin position="104"/>
        <end position="164"/>
    </location>
</feature>
<name>A0ABP6LVD1_9ACTN</name>
<dbReference type="InterPro" id="IPR001478">
    <property type="entry name" value="PDZ"/>
</dbReference>
<dbReference type="InterPro" id="IPR036034">
    <property type="entry name" value="PDZ_sf"/>
</dbReference>
<dbReference type="SUPFAM" id="SSF50156">
    <property type="entry name" value="PDZ domain-like"/>
    <property type="match status" value="1"/>
</dbReference>
<dbReference type="RefSeq" id="WP_234513952.1">
    <property type="nucleotide sequence ID" value="NZ_BAAAUF010000045.1"/>
</dbReference>
<evidence type="ECO:0000256" key="1">
    <source>
        <dbReference type="SAM" id="MobiDB-lite"/>
    </source>
</evidence>
<dbReference type="EMBL" id="BAAAUF010000045">
    <property type="protein sequence ID" value="GAA3056323.1"/>
    <property type="molecule type" value="Genomic_DNA"/>
</dbReference>
<protein>
    <submittedName>
        <fullName evidence="3">PDZ domain-containing protein</fullName>
    </submittedName>
</protein>
<accession>A0ABP6LVD1</accession>
<gene>
    <name evidence="3" type="ORF">GCM10010448_44620</name>
</gene>
<dbReference type="Proteomes" id="UP001501532">
    <property type="component" value="Unassembled WGS sequence"/>
</dbReference>
<organism evidence="3 4">
    <name type="scientific">Streptomyces glomeratus</name>
    <dbReference type="NCBI Taxonomy" id="284452"/>
    <lineage>
        <taxon>Bacteria</taxon>
        <taxon>Bacillati</taxon>
        <taxon>Actinomycetota</taxon>
        <taxon>Actinomycetes</taxon>
        <taxon>Kitasatosporales</taxon>
        <taxon>Streptomycetaceae</taxon>
        <taxon>Streptomyces</taxon>
    </lineage>
</organism>
<sequence length="176" mass="17406">MERGRRLTILLCALVVGVFVVVSGAGLGTVGATVVGMNRLGDLKRRAAAHGPSVSGAAGRSRAAAGTPMRTTPTTAPYDSARGAALSPPRATLGVEAVDCACGGALLVGVRVPGPGHTAGLVRGDVVLAVDATRLGSAADLARAFAAVRPGTTVTLAVRHANGARLRLTATPGVLT</sequence>
<comment type="caution">
    <text evidence="3">The sequence shown here is derived from an EMBL/GenBank/DDBJ whole genome shotgun (WGS) entry which is preliminary data.</text>
</comment>
<proteinExistence type="predicted"/>
<feature type="region of interest" description="Disordered" evidence="1">
    <location>
        <begin position="51"/>
        <end position="83"/>
    </location>
</feature>
<evidence type="ECO:0000313" key="3">
    <source>
        <dbReference type="EMBL" id="GAA3056323.1"/>
    </source>
</evidence>
<dbReference type="Pfam" id="PF13180">
    <property type="entry name" value="PDZ_2"/>
    <property type="match status" value="1"/>
</dbReference>